<evidence type="ECO:0000256" key="5">
    <source>
        <dbReference type="SAM" id="MobiDB-lite"/>
    </source>
</evidence>
<keyword evidence="3" id="KW-0697">Rotamase</keyword>
<dbReference type="Proteomes" id="UP001497444">
    <property type="component" value="Chromosome 17"/>
</dbReference>
<dbReference type="Gene3D" id="3.10.50.40">
    <property type="match status" value="1"/>
</dbReference>
<dbReference type="InterPro" id="IPR039663">
    <property type="entry name" value="AIP/AIPL1/TTC9"/>
</dbReference>
<keyword evidence="1" id="KW-0677">Repeat</keyword>
<feature type="compositionally biased region" description="Gly residues" evidence="5">
    <location>
        <begin position="33"/>
        <end position="44"/>
    </location>
</feature>
<organism evidence="7 8">
    <name type="scientific">Sphagnum jensenii</name>
    <dbReference type="NCBI Taxonomy" id="128206"/>
    <lineage>
        <taxon>Eukaryota</taxon>
        <taxon>Viridiplantae</taxon>
        <taxon>Streptophyta</taxon>
        <taxon>Embryophyta</taxon>
        <taxon>Bryophyta</taxon>
        <taxon>Sphagnophytina</taxon>
        <taxon>Sphagnopsida</taxon>
        <taxon>Sphagnales</taxon>
        <taxon>Sphagnaceae</taxon>
        <taxon>Sphagnum</taxon>
    </lineage>
</organism>
<evidence type="ECO:0000256" key="3">
    <source>
        <dbReference type="PROSITE-ProRule" id="PRU00277"/>
    </source>
</evidence>
<sequence length="413" mass="45885">MTSDLGTMASSEPEEEEESGTPEEFGAGLQMREGGGGGGGGGGEHPAVDDSSTSVDGGAGGGVQESIVGKEAAAAQGRDENLPPQVNTEVQVLQQGVSKQIMKEGHGDAPPPRHSTCFVHYRAWTESTMHKFEDTWLEQQPTELHLGHEKPQLKGLAIGVASMNAGESALFHVGHELAYGKEGSFSFPNVPPMADVIYEVELVGFEQAREGRPRGEMTVEERIEAADRRKVDGNELFKEGKIAAAMQQYEMALAFMGDDFMFQLFGKYRDMANAVKNPCHLNLAACMLKLHRFEEVIAHCTVVLTEDEDNSKALFRRGKARLELGQTDTAKQDFEKVQKLVPEDKAVVRELRVIAQQEREVYLKQKEMYKGLFKAPEPPLAKETSNNHWYSSIWNSLRSIFRLIFRFQRPKRE</sequence>
<keyword evidence="2 4" id="KW-0802">TPR repeat</keyword>
<feature type="compositionally biased region" description="Acidic residues" evidence="5">
    <location>
        <begin position="12"/>
        <end position="21"/>
    </location>
</feature>
<dbReference type="PANTHER" id="PTHR11242">
    <property type="entry name" value="ARYL HYDROCARBON RECEPTOR INTERACTING PROTEIN RELATED"/>
    <property type="match status" value="1"/>
</dbReference>
<dbReference type="InterPro" id="IPR011990">
    <property type="entry name" value="TPR-like_helical_dom_sf"/>
</dbReference>
<feature type="repeat" description="TPR" evidence="4">
    <location>
        <begin position="311"/>
        <end position="344"/>
    </location>
</feature>
<evidence type="ECO:0000313" key="7">
    <source>
        <dbReference type="EMBL" id="CAK9265330.1"/>
    </source>
</evidence>
<reference evidence="7" key="1">
    <citation type="submission" date="2024-02" db="EMBL/GenBank/DDBJ databases">
        <authorList>
            <consortium name="ELIXIR-Norway"/>
            <consortium name="Elixir Norway"/>
        </authorList>
    </citation>
    <scope>NUCLEOTIDE SEQUENCE</scope>
</reference>
<accession>A0ABP0WIJ1</accession>
<feature type="region of interest" description="Disordered" evidence="5">
    <location>
        <begin position="1"/>
        <end position="63"/>
    </location>
</feature>
<dbReference type="SUPFAM" id="SSF48452">
    <property type="entry name" value="TPR-like"/>
    <property type="match status" value="1"/>
</dbReference>
<feature type="domain" description="PPIase FKBP-type" evidence="6">
    <location>
        <begin position="114"/>
        <end position="206"/>
    </location>
</feature>
<keyword evidence="8" id="KW-1185">Reference proteome</keyword>
<name>A0ABP0WIJ1_9BRYO</name>
<dbReference type="InterPro" id="IPR019734">
    <property type="entry name" value="TPR_rpt"/>
</dbReference>
<proteinExistence type="predicted"/>
<evidence type="ECO:0000256" key="1">
    <source>
        <dbReference type="ARBA" id="ARBA00022737"/>
    </source>
</evidence>
<evidence type="ECO:0000256" key="2">
    <source>
        <dbReference type="ARBA" id="ARBA00022803"/>
    </source>
</evidence>
<dbReference type="InterPro" id="IPR046357">
    <property type="entry name" value="PPIase_dom_sf"/>
</dbReference>
<gene>
    <name evidence="7" type="ORF">CSSPJE1EN1_LOCUS10808</name>
</gene>
<protein>
    <recommendedName>
        <fullName evidence="3">peptidylprolyl isomerase</fullName>
        <ecNumber evidence="3">5.2.1.8</ecNumber>
    </recommendedName>
</protein>
<dbReference type="SMART" id="SM00028">
    <property type="entry name" value="TPR"/>
    <property type="match status" value="3"/>
</dbReference>
<dbReference type="EMBL" id="OZ020112">
    <property type="protein sequence ID" value="CAK9265330.1"/>
    <property type="molecule type" value="Genomic_DNA"/>
</dbReference>
<keyword evidence="3" id="KW-0413">Isomerase</keyword>
<dbReference type="Gene3D" id="1.25.40.10">
    <property type="entry name" value="Tetratricopeptide repeat domain"/>
    <property type="match status" value="1"/>
</dbReference>
<evidence type="ECO:0000313" key="8">
    <source>
        <dbReference type="Proteomes" id="UP001497444"/>
    </source>
</evidence>
<evidence type="ECO:0000256" key="4">
    <source>
        <dbReference type="PROSITE-ProRule" id="PRU00339"/>
    </source>
</evidence>
<comment type="catalytic activity">
    <reaction evidence="3">
        <text>[protein]-peptidylproline (omega=180) = [protein]-peptidylproline (omega=0)</text>
        <dbReference type="Rhea" id="RHEA:16237"/>
        <dbReference type="Rhea" id="RHEA-COMP:10747"/>
        <dbReference type="Rhea" id="RHEA-COMP:10748"/>
        <dbReference type="ChEBI" id="CHEBI:83833"/>
        <dbReference type="ChEBI" id="CHEBI:83834"/>
        <dbReference type="EC" id="5.2.1.8"/>
    </reaction>
</comment>
<evidence type="ECO:0000259" key="6">
    <source>
        <dbReference type="PROSITE" id="PS50059"/>
    </source>
</evidence>
<dbReference type="PROSITE" id="PS50005">
    <property type="entry name" value="TPR"/>
    <property type="match status" value="1"/>
</dbReference>
<dbReference type="InterPro" id="IPR001179">
    <property type="entry name" value="PPIase_FKBP_dom"/>
</dbReference>
<dbReference type="PANTHER" id="PTHR11242:SF0">
    <property type="entry name" value="TPR_REGION DOMAIN-CONTAINING PROTEIN"/>
    <property type="match status" value="1"/>
</dbReference>
<dbReference type="EC" id="5.2.1.8" evidence="3"/>
<dbReference type="Pfam" id="PF00254">
    <property type="entry name" value="FKBP_C"/>
    <property type="match status" value="1"/>
</dbReference>
<dbReference type="PROSITE" id="PS50059">
    <property type="entry name" value="FKBP_PPIASE"/>
    <property type="match status" value="1"/>
</dbReference>
<dbReference type="SUPFAM" id="SSF54534">
    <property type="entry name" value="FKBP-like"/>
    <property type="match status" value="1"/>
</dbReference>